<feature type="transmembrane region" description="Helical" evidence="1">
    <location>
        <begin position="277"/>
        <end position="294"/>
    </location>
</feature>
<keyword evidence="1" id="KW-0472">Membrane</keyword>
<dbReference type="EMBL" id="JAQIZT010000003">
    <property type="protein sequence ID" value="KAJ7005157.1"/>
    <property type="molecule type" value="Genomic_DNA"/>
</dbReference>
<keyword evidence="1" id="KW-0812">Transmembrane</keyword>
<keyword evidence="3" id="KW-1185">Reference proteome</keyword>
<dbReference type="AlphaFoldDB" id="A0AAD6RBC0"/>
<protein>
    <submittedName>
        <fullName evidence="2">Uncharacterized protein</fullName>
    </submittedName>
</protein>
<evidence type="ECO:0000313" key="2">
    <source>
        <dbReference type="EMBL" id="KAJ7005157.1"/>
    </source>
</evidence>
<comment type="caution">
    <text evidence="2">The sequence shown here is derived from an EMBL/GenBank/DDBJ whole genome shotgun (WGS) entry which is preliminary data.</text>
</comment>
<dbReference type="Pfam" id="PF03140">
    <property type="entry name" value="DUF247"/>
    <property type="match status" value="2"/>
</dbReference>
<organism evidence="2 3">
    <name type="scientific">Populus alba x Populus x berolinensis</name>
    <dbReference type="NCBI Taxonomy" id="444605"/>
    <lineage>
        <taxon>Eukaryota</taxon>
        <taxon>Viridiplantae</taxon>
        <taxon>Streptophyta</taxon>
        <taxon>Embryophyta</taxon>
        <taxon>Tracheophyta</taxon>
        <taxon>Spermatophyta</taxon>
        <taxon>Magnoliopsida</taxon>
        <taxon>eudicotyledons</taxon>
        <taxon>Gunneridae</taxon>
        <taxon>Pentapetalae</taxon>
        <taxon>rosids</taxon>
        <taxon>fabids</taxon>
        <taxon>Malpighiales</taxon>
        <taxon>Salicaceae</taxon>
        <taxon>Saliceae</taxon>
        <taxon>Populus</taxon>
    </lineage>
</organism>
<name>A0AAD6RBC0_9ROSI</name>
<proteinExistence type="predicted"/>
<gene>
    <name evidence="2" type="ORF">NC653_009849</name>
</gene>
<evidence type="ECO:0000256" key="1">
    <source>
        <dbReference type="SAM" id="Phobius"/>
    </source>
</evidence>
<dbReference type="Proteomes" id="UP001164929">
    <property type="component" value="Chromosome 3"/>
</dbReference>
<dbReference type="InterPro" id="IPR004158">
    <property type="entry name" value="DUF247_pln"/>
</dbReference>
<feature type="transmembrane region" description="Helical" evidence="1">
    <location>
        <begin position="502"/>
        <end position="524"/>
    </location>
</feature>
<keyword evidence="1" id="KW-1133">Transmembrane helix</keyword>
<dbReference type="PANTHER" id="PTHR31170">
    <property type="entry name" value="BNAC04G53230D PROTEIN"/>
    <property type="match status" value="1"/>
</dbReference>
<sequence length="873" mass="98937">MIKQFNRSTGQEWVIHIKRTLDEGIDEEDVGVPVCIFSVSKAVVSTKQEAYIPQRVAIGPYHHRRVELFEMERYKLIEAERVQKKYQNIRFSDIVEHLEENDATVRACYHAYLDFDREELAWTFAIDASFLLGYLRTFIITTEELSRNRSSSSLADMVNPLAKKKTIRQAILGDMLMLENQIPLFVLREVNRYFQFENPDEALAMMLMKFCKHASPIKIVDGQQRVSEECLQKNHLLDLIYCTVAPKFEDIEREIEEPKERNEEHEENGCFKKTWKSIWSFLCFIIVVPIRFLTRILKSKAVKAAVTLPWKLIKSVCHLKPTSEITNLVSTAETVAAEVESVSALNDASVLIEKLSIPSATKLFGIGVKFIPTKGGLKTISFDKPGGAFYLPVVNLDDDSEVLLRNLVAYEASLAPECTVLARYVELMSGILDTKEDVKILRDSGIVLNRLKSDEEAANLWHGVTKFLKLTKVPILDNAIEEANSYYSNNWKVRMSTSFKKYVYSSWPVLTFLAANLLILLSALEAFCSVYGCSKCSLRNLSCTHVLATLTIPPPVSKEMIKQFNRSTGCEWVIHIKRTLDEGIEDEDEDVPDCIFIVPKAIVSTNQEAYIPQLVAIGPYHHRRVELFEMERYKLVEAERAQNFISRTEEPSRNRSSSSLADMVNHFSKKKTIHNGILRDMVMLENQIPPFVLREVNTYFQYENPDEALARMLIKVAAKLQDVIEREIEDSNEGKENQEETGCFKKAWKSIWGFLCFIIVVPIRFLNYTNTQIKSCQGCSNHTMATHQESRLLKPKSEITTVVSTAETVAAEIESESGLNGASLLIEQLLIPSATKLSGVGVKFIPTKGGLKTICFDEPCGALILSSGGELGR</sequence>
<reference evidence="2" key="1">
    <citation type="journal article" date="2023" name="Mol. Ecol. Resour.">
        <title>Chromosome-level genome assembly of a triploid poplar Populus alba 'Berolinensis'.</title>
        <authorList>
            <person name="Chen S."/>
            <person name="Yu Y."/>
            <person name="Wang X."/>
            <person name="Wang S."/>
            <person name="Zhang T."/>
            <person name="Zhou Y."/>
            <person name="He R."/>
            <person name="Meng N."/>
            <person name="Wang Y."/>
            <person name="Liu W."/>
            <person name="Liu Z."/>
            <person name="Liu J."/>
            <person name="Guo Q."/>
            <person name="Huang H."/>
            <person name="Sederoff R.R."/>
            <person name="Wang G."/>
            <person name="Qu G."/>
            <person name="Chen S."/>
        </authorList>
    </citation>
    <scope>NUCLEOTIDE SEQUENCE</scope>
    <source>
        <strain evidence="2">SC-2020</strain>
    </source>
</reference>
<evidence type="ECO:0000313" key="3">
    <source>
        <dbReference type="Proteomes" id="UP001164929"/>
    </source>
</evidence>
<dbReference type="PANTHER" id="PTHR31170:SF25">
    <property type="entry name" value="BNAA09G04570D PROTEIN"/>
    <property type="match status" value="1"/>
</dbReference>
<accession>A0AAD6RBC0</accession>